<keyword evidence="4" id="KW-1185">Reference proteome</keyword>
<evidence type="ECO:0000313" key="3">
    <source>
        <dbReference type="EMBL" id="MCL9683949.1"/>
    </source>
</evidence>
<dbReference type="PANTHER" id="PTHR14136:SF17">
    <property type="entry name" value="BTB_POZ DOMAIN-CONTAINING PROTEIN KCTD9"/>
    <property type="match status" value="1"/>
</dbReference>
<dbReference type="Gene3D" id="2.160.20.80">
    <property type="entry name" value="E3 ubiquitin-protein ligase SopA"/>
    <property type="match status" value="1"/>
</dbReference>
<dbReference type="AlphaFoldDB" id="A0A9X2CZY1"/>
<dbReference type="Proteomes" id="UP001139721">
    <property type="component" value="Unassembled WGS sequence"/>
</dbReference>
<dbReference type="Gene3D" id="1.10.840.10">
    <property type="entry name" value="Ras guanine-nucleotide exchange factors catalytic domain"/>
    <property type="match status" value="1"/>
</dbReference>
<dbReference type="GO" id="GO:0007264">
    <property type="term" value="P:small GTPase-mediated signal transduction"/>
    <property type="evidence" value="ECO:0007669"/>
    <property type="project" value="InterPro"/>
</dbReference>
<feature type="compositionally biased region" description="Low complexity" evidence="1">
    <location>
        <begin position="848"/>
        <end position="858"/>
    </location>
</feature>
<reference evidence="3" key="1">
    <citation type="submission" date="2021-11" db="EMBL/GenBank/DDBJ databases">
        <title>Legionella maioricencis sp. nov., a new species isolated from hot water samples in Mallorca.</title>
        <authorList>
            <person name="Crespi S."/>
            <person name="Drasar V."/>
            <person name="Salva-Serra F."/>
            <person name="Jaen-Luchoro D."/>
            <person name="Pineiro-Iglesias B."/>
            <person name="Aliaga F."/>
            <person name="Fernandez-Juarez V."/>
            <person name="Coll G."/>
            <person name="Moore E.R.B."/>
            <person name="Bennasar-Figueras A."/>
        </authorList>
    </citation>
    <scope>NUCLEOTIDE SEQUENCE</scope>
    <source>
        <strain evidence="3">HCPI-6</strain>
    </source>
</reference>
<accession>A0A9X2CZY1</accession>
<dbReference type="Pfam" id="PF00617">
    <property type="entry name" value="RasGEF"/>
    <property type="match status" value="1"/>
</dbReference>
<dbReference type="InterPro" id="IPR036964">
    <property type="entry name" value="RASGEF_cat_dom_sf"/>
</dbReference>
<feature type="region of interest" description="Disordered" evidence="1">
    <location>
        <begin position="842"/>
        <end position="864"/>
    </location>
</feature>
<gene>
    <name evidence="3" type="ORF">LOX96_07580</name>
</gene>
<name>A0A9X2CZY1_9GAMM</name>
<feature type="domain" description="Ras-GEF" evidence="2">
    <location>
        <begin position="577"/>
        <end position="743"/>
    </location>
</feature>
<evidence type="ECO:0000313" key="4">
    <source>
        <dbReference type="Proteomes" id="UP001139721"/>
    </source>
</evidence>
<dbReference type="PANTHER" id="PTHR14136">
    <property type="entry name" value="BTB_POZ DOMAIN-CONTAINING PROTEIN KCTD9"/>
    <property type="match status" value="1"/>
</dbReference>
<comment type="caution">
    <text evidence="3">The sequence shown here is derived from an EMBL/GenBank/DDBJ whole genome shotgun (WGS) entry which is preliminary data.</text>
</comment>
<dbReference type="InterPro" id="IPR051082">
    <property type="entry name" value="Pentapeptide-BTB/POZ_domain"/>
</dbReference>
<organism evidence="3 4">
    <name type="scientific">Legionella maioricensis</name>
    <dbReference type="NCBI Taxonomy" id="2896528"/>
    <lineage>
        <taxon>Bacteria</taxon>
        <taxon>Pseudomonadati</taxon>
        <taxon>Pseudomonadota</taxon>
        <taxon>Gammaproteobacteria</taxon>
        <taxon>Legionellales</taxon>
        <taxon>Legionellaceae</taxon>
        <taxon>Legionella</taxon>
    </lineage>
</organism>
<evidence type="ECO:0000259" key="2">
    <source>
        <dbReference type="Pfam" id="PF00617"/>
    </source>
</evidence>
<evidence type="ECO:0000256" key="1">
    <source>
        <dbReference type="SAM" id="MobiDB-lite"/>
    </source>
</evidence>
<proteinExistence type="predicted"/>
<sequence length="864" mass="97719">MKDKKDFSQVKTNTVLFVNHFIEYIGKTVLELSLSLKQKSAAPTVLSLFVADMTKTLNKESLSLESNNTTELNRLIYLSYIKSYFLPVAYELASSYEEQLGLLQSSDAGVIRFAHHIAQCSTSILKKDERIKDRSNPLDKSSLKLLFVLAGINQSAKVNSNKLLALTSSKEVSVSEFMSNIGVRQQIVRAISASNNKRYQYYTPAKKKIKCVKYGHRNSIYNEVIGKGSFVPVQDENNIPHQSSYIIFATLDDIKEYLKSFRNNQLDYYDFGIDRFFSYMSNLYFQGNKNITVYCTQLDFRDFDMSMATFDDVIFNRCNFNGADLTNTSFNGCAIFDSQFKGALLNGTKFNRAKLNFIDLTQTKFGTDNSFSNSMMQFANLEGLSLNDTNLEGVDLTGSNSIETDFSKAKTTSLSSHGCISASTYLAKVREPQEILSPEDLPFQPYLVSQVSNCCNVASLMSVLFSNESISGPGEEGVIKVDSLMLSKLAYGIYAMGECEKILDLSFLYECEKMNRNKAARFFFDKLNKIATRDNSSPSESIDKPSNADSLIEHDKFISSVSDKSPDRIAEYATTLSEEIFNYDRLHFSTLKFYELMQEAINAKEKKASPNFTAMQEFSERLYYRVYHDVSAANPDDGSRTKVFQLYMCTALKLCGEPCKDLQSAAWIIQALSHQSFKNSESSGIKLSDNDNELLNDLFKYISPYGNFYHLRQLTCKRSVPFLPLITRDILMSMDESGTKSYLEKMLSLGSIQKEIRTHQRHLNNRQEVSGEADTVSDFIPATNNISLDDVRMFIRGKDSEPVLPSNETKTECIARKLSSTEPNRLNRKRLSTRDIPRFFGQKRFDANGEGANNNNAESGPMYQ</sequence>
<dbReference type="RefSeq" id="WP_250422828.1">
    <property type="nucleotide sequence ID" value="NZ_JAJKBJ010000007.1"/>
</dbReference>
<dbReference type="EMBL" id="JAJKBJ010000007">
    <property type="protein sequence ID" value="MCL9683949.1"/>
    <property type="molecule type" value="Genomic_DNA"/>
</dbReference>
<dbReference type="InterPro" id="IPR001646">
    <property type="entry name" value="5peptide_repeat"/>
</dbReference>
<dbReference type="SUPFAM" id="SSF141571">
    <property type="entry name" value="Pentapeptide repeat-like"/>
    <property type="match status" value="1"/>
</dbReference>
<dbReference type="InterPro" id="IPR001895">
    <property type="entry name" value="RASGEF_cat_dom"/>
</dbReference>
<dbReference type="GO" id="GO:0005085">
    <property type="term" value="F:guanyl-nucleotide exchange factor activity"/>
    <property type="evidence" value="ECO:0007669"/>
    <property type="project" value="InterPro"/>
</dbReference>
<protein>
    <submittedName>
        <fullName evidence="3">Pentapeptide repeat-containing protein</fullName>
    </submittedName>
</protein>
<dbReference type="Pfam" id="PF00805">
    <property type="entry name" value="Pentapeptide"/>
    <property type="match status" value="2"/>
</dbReference>